<dbReference type="PROSITE" id="PS51819">
    <property type="entry name" value="VOC"/>
    <property type="match status" value="1"/>
</dbReference>
<evidence type="ECO:0000313" key="2">
    <source>
        <dbReference type="EMBL" id="TFB74288.1"/>
    </source>
</evidence>
<sequence>MAAGVHHIEIWVVDLDSARHSWGWLLVALGWSVDQEWSMGISWRCGEVYIVVTRPPAISGREHDRRLPGLNHIALHGGSTADIDRIVGQASAHGWNALYGDRYPYAGGPDHYAAYLENEAGFKVEVVASTPRSG</sequence>
<dbReference type="Gene3D" id="3.10.180.10">
    <property type="entry name" value="2,3-Dihydroxybiphenyl 1,2-Dioxygenase, domain 1"/>
    <property type="match status" value="1"/>
</dbReference>
<dbReference type="RefSeq" id="WP_092341560.1">
    <property type="nucleotide sequence ID" value="NZ_FNIB01000011.1"/>
</dbReference>
<dbReference type="Pfam" id="PF13669">
    <property type="entry name" value="Glyoxalase_4"/>
    <property type="match status" value="1"/>
</dbReference>
<organism evidence="2 3">
    <name type="scientific">Cryobacterium flavum</name>
    <dbReference type="NCBI Taxonomy" id="1424659"/>
    <lineage>
        <taxon>Bacteria</taxon>
        <taxon>Bacillati</taxon>
        <taxon>Actinomycetota</taxon>
        <taxon>Actinomycetes</taxon>
        <taxon>Micrococcales</taxon>
        <taxon>Microbacteriaceae</taxon>
        <taxon>Cryobacterium</taxon>
    </lineage>
</organism>
<dbReference type="InterPro" id="IPR029068">
    <property type="entry name" value="Glyas_Bleomycin-R_OHBP_Dase"/>
</dbReference>
<comment type="caution">
    <text evidence="2">The sequence shown here is derived from an EMBL/GenBank/DDBJ whole genome shotgun (WGS) entry which is preliminary data.</text>
</comment>
<reference evidence="2 3" key="1">
    <citation type="submission" date="2019-03" db="EMBL/GenBank/DDBJ databases">
        <title>Genomics of glacier-inhabiting Cryobacterium strains.</title>
        <authorList>
            <person name="Liu Q."/>
            <person name="Xin Y.-H."/>
        </authorList>
    </citation>
    <scope>NUCLEOTIDE SEQUENCE [LARGE SCALE GENOMIC DNA]</scope>
    <source>
        <strain evidence="2 3">Hh8</strain>
    </source>
</reference>
<protein>
    <submittedName>
        <fullName evidence="2">Glyoxalase</fullName>
    </submittedName>
</protein>
<proteinExistence type="predicted"/>
<dbReference type="Proteomes" id="UP000298252">
    <property type="component" value="Unassembled WGS sequence"/>
</dbReference>
<dbReference type="InterPro" id="IPR051332">
    <property type="entry name" value="Fosfomycin_Res_Enzymes"/>
</dbReference>
<name>A0ABY2HYF1_9MICO</name>
<dbReference type="SUPFAM" id="SSF54593">
    <property type="entry name" value="Glyoxalase/Bleomycin resistance protein/Dihydroxybiphenyl dioxygenase"/>
    <property type="match status" value="1"/>
</dbReference>
<evidence type="ECO:0000259" key="1">
    <source>
        <dbReference type="PROSITE" id="PS51819"/>
    </source>
</evidence>
<dbReference type="PANTHER" id="PTHR36113:SF6">
    <property type="entry name" value="FOSFOMYCIN RESISTANCE PROTEIN FOSX"/>
    <property type="match status" value="1"/>
</dbReference>
<gene>
    <name evidence="2" type="ORF">E3O21_16025</name>
</gene>
<dbReference type="PANTHER" id="PTHR36113">
    <property type="entry name" value="LYASE, PUTATIVE-RELATED-RELATED"/>
    <property type="match status" value="1"/>
</dbReference>
<keyword evidence="3" id="KW-1185">Reference proteome</keyword>
<dbReference type="EMBL" id="SOFD01000036">
    <property type="protein sequence ID" value="TFB74288.1"/>
    <property type="molecule type" value="Genomic_DNA"/>
</dbReference>
<accession>A0ABY2HYF1</accession>
<dbReference type="InterPro" id="IPR037523">
    <property type="entry name" value="VOC_core"/>
</dbReference>
<evidence type="ECO:0000313" key="3">
    <source>
        <dbReference type="Proteomes" id="UP000298252"/>
    </source>
</evidence>
<feature type="domain" description="VOC" evidence="1">
    <location>
        <begin position="4"/>
        <end position="129"/>
    </location>
</feature>